<reference evidence="1" key="1">
    <citation type="journal article" date="2023" name="Int. J. Mol. Sci.">
        <title>Metagenomics Revealed a New Genus 'Candidatus Thiocaldithrix dubininis' gen. nov., sp. nov. and a New Species 'Candidatus Thiothrix putei' sp. nov. in the Family Thiotrichaceae, Some Members of Which Have Traits of Both Na+- and H+-Motive Energetics.</title>
        <authorList>
            <person name="Ravin N.V."/>
            <person name="Muntyan M.S."/>
            <person name="Smolyakov D.D."/>
            <person name="Rudenko T.S."/>
            <person name="Beletsky A.V."/>
            <person name="Mardanov A.V."/>
            <person name="Grabovich M.Y."/>
        </authorList>
    </citation>
    <scope>NUCLEOTIDE SEQUENCE</scope>
    <source>
        <strain evidence="1">GKL-02</strain>
    </source>
</reference>
<gene>
    <name evidence="1" type="ORF">QJT81_16410</name>
</gene>
<dbReference type="Proteomes" id="UP001301326">
    <property type="component" value="Chromosome"/>
</dbReference>
<dbReference type="EMBL" id="CP124756">
    <property type="protein sequence ID" value="WGZ93377.1"/>
    <property type="molecule type" value="Genomic_DNA"/>
</dbReference>
<reference evidence="1" key="2">
    <citation type="submission" date="2023-04" db="EMBL/GenBank/DDBJ databases">
        <authorList>
            <person name="Beletskiy A.V."/>
            <person name="Mardanov A.V."/>
            <person name="Ravin N.V."/>
        </authorList>
    </citation>
    <scope>NUCLEOTIDE SEQUENCE</scope>
    <source>
        <strain evidence="1">GKL-02</strain>
    </source>
</reference>
<proteinExistence type="predicted"/>
<sequence length="382" mass="44493">MKPVVVQHLTEDDTHKKAINDYWELTEEDKFNFKIIDITNKYDLQPPQISELIDIKAIAYSSKYACEVCKKPYIFRNRSHFSKTGKSFKWTCEECHESANSYQINQKCRILEKNFTDAMDTSGKIDVTDRSLIELLYLISVIRYSGTNLKTEITPYESIDGLSLSPSSEIDSLIYKTLIDKKIIAINPIKNIERVQYIDSENIDYDWQKVSWVITVHGYATVLEKTIEKIENKLINKQWSGIQFDEAKNITEFLLINEAINFAYKLSGKNNFYISQDHYLSIFEFSRKLIRTQTISQICMLIYQAGMFANNFFLEKKRDAELAGSVFIKTLDTKAKNVINEQREVKPLNLSSKHNSTINKLWFNEILCFEGQEFNMIADDLL</sequence>
<evidence type="ECO:0000313" key="1">
    <source>
        <dbReference type="EMBL" id="WGZ93377.1"/>
    </source>
</evidence>
<dbReference type="AlphaFoldDB" id="A0AA95KN48"/>
<dbReference type="KEGG" id="tput:QJT81_16410"/>
<accession>A0AA95KN48</accession>
<protein>
    <submittedName>
        <fullName evidence="1">Uncharacterized protein</fullName>
    </submittedName>
</protein>
<organism evidence="1">
    <name type="scientific">Candidatus Thiothrix putei</name>
    <dbReference type="NCBI Taxonomy" id="3080811"/>
    <lineage>
        <taxon>Bacteria</taxon>
        <taxon>Pseudomonadati</taxon>
        <taxon>Pseudomonadota</taxon>
        <taxon>Gammaproteobacteria</taxon>
        <taxon>Thiotrichales</taxon>
        <taxon>Thiotrichaceae</taxon>
        <taxon>Thiothrix</taxon>
    </lineage>
</organism>
<name>A0AA95KN48_9GAMM</name>